<name>A0A1H3CCA1_9ACTN</name>
<keyword evidence="10" id="KW-1185">Reference proteome</keyword>
<dbReference type="RefSeq" id="WP_091151300.1">
    <property type="nucleotide sequence ID" value="NZ_FNOT01000002.1"/>
</dbReference>
<proteinExistence type="inferred from homology"/>
<feature type="transmembrane region" description="Helical" evidence="7">
    <location>
        <begin position="240"/>
        <end position="260"/>
    </location>
</feature>
<dbReference type="PANTHER" id="PTHR30614">
    <property type="entry name" value="MEMBRANE COMPONENT OF AMINO ACID ABC TRANSPORTER"/>
    <property type="match status" value="1"/>
</dbReference>
<evidence type="ECO:0000259" key="8">
    <source>
        <dbReference type="PROSITE" id="PS50928"/>
    </source>
</evidence>
<evidence type="ECO:0000256" key="2">
    <source>
        <dbReference type="ARBA" id="ARBA00022448"/>
    </source>
</evidence>
<dbReference type="SUPFAM" id="SSF161098">
    <property type="entry name" value="MetI-like"/>
    <property type="match status" value="1"/>
</dbReference>
<dbReference type="PANTHER" id="PTHR30614:SF21">
    <property type="entry name" value="AMINO ACID ABC TRANSPORTER PERMEASE"/>
    <property type="match status" value="1"/>
</dbReference>
<evidence type="ECO:0000256" key="5">
    <source>
        <dbReference type="ARBA" id="ARBA00022989"/>
    </source>
</evidence>
<feature type="transmembrane region" description="Helical" evidence="7">
    <location>
        <begin position="141"/>
        <end position="162"/>
    </location>
</feature>
<keyword evidence="6 7" id="KW-0472">Membrane</keyword>
<dbReference type="Proteomes" id="UP000198921">
    <property type="component" value="Unassembled WGS sequence"/>
</dbReference>
<evidence type="ECO:0000256" key="3">
    <source>
        <dbReference type="ARBA" id="ARBA00022475"/>
    </source>
</evidence>
<dbReference type="PROSITE" id="PS50928">
    <property type="entry name" value="ABC_TM1"/>
    <property type="match status" value="1"/>
</dbReference>
<evidence type="ECO:0000256" key="7">
    <source>
        <dbReference type="RuleBase" id="RU363032"/>
    </source>
</evidence>
<dbReference type="GO" id="GO:0006865">
    <property type="term" value="P:amino acid transport"/>
    <property type="evidence" value="ECO:0007669"/>
    <property type="project" value="TreeGrafter"/>
</dbReference>
<feature type="transmembrane region" description="Helical" evidence="7">
    <location>
        <begin position="69"/>
        <end position="94"/>
    </location>
</feature>
<feature type="transmembrane region" description="Helical" evidence="7">
    <location>
        <begin position="21"/>
        <end position="42"/>
    </location>
</feature>
<dbReference type="CDD" id="cd06261">
    <property type="entry name" value="TM_PBP2"/>
    <property type="match status" value="1"/>
</dbReference>
<keyword evidence="2 7" id="KW-0813">Transport</keyword>
<organism evidence="9 10">
    <name type="scientific">Geodermatophilus africanus</name>
    <dbReference type="NCBI Taxonomy" id="1137993"/>
    <lineage>
        <taxon>Bacteria</taxon>
        <taxon>Bacillati</taxon>
        <taxon>Actinomycetota</taxon>
        <taxon>Actinomycetes</taxon>
        <taxon>Geodermatophilales</taxon>
        <taxon>Geodermatophilaceae</taxon>
        <taxon>Geodermatophilus</taxon>
    </lineage>
</organism>
<protein>
    <submittedName>
        <fullName evidence="9">Amino acid ABC transporter membrane protein 2, PAAT family</fullName>
    </submittedName>
</protein>
<sequence length="304" mass="32385">MSSTSVLFDVPGPRARSRQRIGTVIGALVVLALIGLALWRLGTNGQLEPQRWAILFDPASGVPQALGEALLNTLAVAAVGMVAATVLGALLAVGRLSDHAWVRGPVTVLIEFFRAVPLLVLILFCLLFLPTVGIPMTAFRALALGLTLYNMAVLAEIFRAGILSVDRGQREAAFALGMRKAQVMTLVLLPQAVRRMLPVLVAQLVVLLKDSSLGFIVGYVELLRQARSLVEFFNFQFGSVYTFQLYVGAAVIYIVVNVLLSQVAKYVEKRTRSAAAAAGTTDVELPADVQMGGGGGLVTEPGGR</sequence>
<dbReference type="Gene3D" id="1.10.3720.10">
    <property type="entry name" value="MetI-like"/>
    <property type="match status" value="1"/>
</dbReference>
<dbReference type="EMBL" id="FNOT01000002">
    <property type="protein sequence ID" value="SDX51787.1"/>
    <property type="molecule type" value="Genomic_DNA"/>
</dbReference>
<evidence type="ECO:0000256" key="4">
    <source>
        <dbReference type="ARBA" id="ARBA00022692"/>
    </source>
</evidence>
<feature type="domain" description="ABC transmembrane type-1" evidence="8">
    <location>
        <begin position="70"/>
        <end position="264"/>
    </location>
</feature>
<evidence type="ECO:0000313" key="10">
    <source>
        <dbReference type="Proteomes" id="UP000198921"/>
    </source>
</evidence>
<dbReference type="GO" id="GO:0043190">
    <property type="term" value="C:ATP-binding cassette (ABC) transporter complex"/>
    <property type="evidence" value="ECO:0007669"/>
    <property type="project" value="InterPro"/>
</dbReference>
<dbReference type="GO" id="GO:0022857">
    <property type="term" value="F:transmembrane transporter activity"/>
    <property type="evidence" value="ECO:0007669"/>
    <property type="project" value="InterPro"/>
</dbReference>
<dbReference type="OrthoDB" id="4543034at2"/>
<evidence type="ECO:0000313" key="9">
    <source>
        <dbReference type="EMBL" id="SDX51787.1"/>
    </source>
</evidence>
<dbReference type="AlphaFoldDB" id="A0A1H3CCA1"/>
<dbReference type="NCBIfam" id="TIGR01726">
    <property type="entry name" value="HEQRo_perm_3TM"/>
    <property type="match status" value="1"/>
</dbReference>
<gene>
    <name evidence="9" type="ORF">SAMN05660209_00573</name>
</gene>
<dbReference type="InterPro" id="IPR043429">
    <property type="entry name" value="ArtM/GltK/GlnP/TcyL/YhdX-like"/>
</dbReference>
<comment type="similarity">
    <text evidence="7">Belongs to the binding-protein-dependent transport system permease family.</text>
</comment>
<feature type="transmembrane region" description="Helical" evidence="7">
    <location>
        <begin position="199"/>
        <end position="220"/>
    </location>
</feature>
<keyword evidence="5 7" id="KW-1133">Transmembrane helix</keyword>
<comment type="subcellular location">
    <subcellularLocation>
        <location evidence="1 7">Cell membrane</location>
        <topology evidence="1 7">Multi-pass membrane protein</topology>
    </subcellularLocation>
</comment>
<evidence type="ECO:0000256" key="1">
    <source>
        <dbReference type="ARBA" id="ARBA00004651"/>
    </source>
</evidence>
<feature type="transmembrane region" description="Helical" evidence="7">
    <location>
        <begin position="106"/>
        <end position="129"/>
    </location>
</feature>
<dbReference type="STRING" id="1137993.SAMN05660209_00573"/>
<accession>A0A1H3CCA1</accession>
<reference evidence="10" key="1">
    <citation type="submission" date="2016-10" db="EMBL/GenBank/DDBJ databases">
        <authorList>
            <person name="Varghese N."/>
            <person name="Submissions S."/>
        </authorList>
    </citation>
    <scope>NUCLEOTIDE SEQUENCE [LARGE SCALE GENOMIC DNA]</scope>
    <source>
        <strain evidence="10">DSM 45422</strain>
    </source>
</reference>
<keyword evidence="4 7" id="KW-0812">Transmembrane</keyword>
<dbReference type="InterPro" id="IPR000515">
    <property type="entry name" value="MetI-like"/>
</dbReference>
<dbReference type="InterPro" id="IPR035906">
    <property type="entry name" value="MetI-like_sf"/>
</dbReference>
<keyword evidence="3" id="KW-1003">Cell membrane</keyword>
<evidence type="ECO:0000256" key="6">
    <source>
        <dbReference type="ARBA" id="ARBA00023136"/>
    </source>
</evidence>
<dbReference type="InterPro" id="IPR010065">
    <property type="entry name" value="AA_ABC_transptr_permease_3TM"/>
</dbReference>
<dbReference type="Pfam" id="PF00528">
    <property type="entry name" value="BPD_transp_1"/>
    <property type="match status" value="1"/>
</dbReference>